<protein>
    <submittedName>
        <fullName evidence="1">Uncharacterized protein</fullName>
    </submittedName>
</protein>
<dbReference type="AlphaFoldDB" id="A0AA39T0P2"/>
<organism evidence="1 2">
    <name type="scientific">Bombardia bombarda</name>
    <dbReference type="NCBI Taxonomy" id="252184"/>
    <lineage>
        <taxon>Eukaryota</taxon>
        <taxon>Fungi</taxon>
        <taxon>Dikarya</taxon>
        <taxon>Ascomycota</taxon>
        <taxon>Pezizomycotina</taxon>
        <taxon>Sordariomycetes</taxon>
        <taxon>Sordariomycetidae</taxon>
        <taxon>Sordariales</taxon>
        <taxon>Lasiosphaeriaceae</taxon>
        <taxon>Bombardia</taxon>
    </lineage>
</organism>
<dbReference type="EMBL" id="JAULSR010000012">
    <property type="protein sequence ID" value="KAK0609751.1"/>
    <property type="molecule type" value="Genomic_DNA"/>
</dbReference>
<evidence type="ECO:0000313" key="1">
    <source>
        <dbReference type="EMBL" id="KAK0609751.1"/>
    </source>
</evidence>
<evidence type="ECO:0000313" key="2">
    <source>
        <dbReference type="Proteomes" id="UP001174934"/>
    </source>
</evidence>
<keyword evidence="2" id="KW-1185">Reference proteome</keyword>
<gene>
    <name evidence="1" type="ORF">B0T17DRAFT_603646</name>
</gene>
<comment type="caution">
    <text evidence="1">The sequence shown here is derived from an EMBL/GenBank/DDBJ whole genome shotgun (WGS) entry which is preliminary data.</text>
</comment>
<dbReference type="Proteomes" id="UP001174934">
    <property type="component" value="Unassembled WGS sequence"/>
</dbReference>
<accession>A0AA39T0P2</accession>
<sequence length="164" mass="18383">MERRSDARLRRLRASRPARWILGAWLGWMPSNIFNRRRRSLSLSLSLSGADRVFCRFQKSKIRRMDECSQSALAFGPAAKIVRRDYDAGQIGPGASASGSARPTAVTSRWIPKNVRAQTEVESCQLAPAQWLANDRQFQASRQNASLPWMAPSSLHWLGGDALD</sequence>
<name>A0AA39T0P2_9PEZI</name>
<reference evidence="1" key="1">
    <citation type="submission" date="2023-06" db="EMBL/GenBank/DDBJ databases">
        <title>Genome-scale phylogeny and comparative genomics of the fungal order Sordariales.</title>
        <authorList>
            <consortium name="Lawrence Berkeley National Laboratory"/>
            <person name="Hensen N."/>
            <person name="Bonometti L."/>
            <person name="Westerberg I."/>
            <person name="Brannstrom I.O."/>
            <person name="Guillou S."/>
            <person name="Cros-Aarteil S."/>
            <person name="Calhoun S."/>
            <person name="Haridas S."/>
            <person name="Kuo A."/>
            <person name="Mondo S."/>
            <person name="Pangilinan J."/>
            <person name="Riley R."/>
            <person name="LaButti K."/>
            <person name="Andreopoulos B."/>
            <person name="Lipzen A."/>
            <person name="Chen C."/>
            <person name="Yanf M."/>
            <person name="Daum C."/>
            <person name="Ng V."/>
            <person name="Clum A."/>
            <person name="Steindorff A."/>
            <person name="Ohm R."/>
            <person name="Martin F."/>
            <person name="Silar P."/>
            <person name="Natvig D."/>
            <person name="Lalanne C."/>
            <person name="Gautier V."/>
            <person name="Ament-velasquez S.L."/>
            <person name="Kruys A."/>
            <person name="Hutchinson M.I."/>
            <person name="Powell A.J."/>
            <person name="Barry K."/>
            <person name="Miller A.N."/>
            <person name="Grigoriev I.V."/>
            <person name="Debuchy R."/>
            <person name="Gladieux P."/>
            <person name="Thoren M.H."/>
            <person name="Johannesson H."/>
        </authorList>
    </citation>
    <scope>NUCLEOTIDE SEQUENCE</scope>
    <source>
        <strain evidence="1">SMH3391-2</strain>
    </source>
</reference>
<proteinExistence type="predicted"/>